<accession>A0AAW2CK29</accession>
<dbReference type="PANTHER" id="PTHR38926">
    <property type="entry name" value="F-BOX DOMAIN CONTAINING PROTEIN, EXPRESSED"/>
    <property type="match status" value="1"/>
</dbReference>
<name>A0AAW2CK29_9ROSI</name>
<dbReference type="PANTHER" id="PTHR38926:SF5">
    <property type="entry name" value="F-BOX AND LEUCINE-RICH REPEAT PROTEIN 6"/>
    <property type="match status" value="1"/>
</dbReference>
<dbReference type="InterPro" id="IPR001810">
    <property type="entry name" value="F-box_dom"/>
</dbReference>
<dbReference type="AlphaFoldDB" id="A0AAW2CK29"/>
<comment type="caution">
    <text evidence="2">The sequence shown here is derived from an EMBL/GenBank/DDBJ whole genome shotgun (WGS) entry which is preliminary data.</text>
</comment>
<protein>
    <recommendedName>
        <fullName evidence="1">F-box domain-containing protein</fullName>
    </recommendedName>
</protein>
<evidence type="ECO:0000313" key="2">
    <source>
        <dbReference type="EMBL" id="KAK9998570.1"/>
    </source>
</evidence>
<dbReference type="InterPro" id="IPR036047">
    <property type="entry name" value="F-box-like_dom_sf"/>
</dbReference>
<reference evidence="2 3" key="1">
    <citation type="submission" date="2024-01" db="EMBL/GenBank/DDBJ databases">
        <title>A telomere-to-telomere, gap-free genome of sweet tea (Lithocarpus litseifolius).</title>
        <authorList>
            <person name="Zhou J."/>
        </authorList>
    </citation>
    <scope>NUCLEOTIDE SEQUENCE [LARGE SCALE GENOMIC DNA]</scope>
    <source>
        <strain evidence="2">Zhou-2022a</strain>
        <tissue evidence="2">Leaf</tissue>
    </source>
</reference>
<dbReference type="SUPFAM" id="SSF81383">
    <property type="entry name" value="F-box domain"/>
    <property type="match status" value="1"/>
</dbReference>
<gene>
    <name evidence="2" type="ORF">SO802_018173</name>
</gene>
<sequence>MAGPKWEDLEEDCLVNVLTRVGTESLLYDIPFVCKSWYRVSLDPSCWKIINFQEFVHQPPLADEYLKLIINHSRGNVTSVMLPTSCPDEV</sequence>
<dbReference type="Pfam" id="PF00646">
    <property type="entry name" value="F-box"/>
    <property type="match status" value="1"/>
</dbReference>
<evidence type="ECO:0000259" key="1">
    <source>
        <dbReference type="Pfam" id="PF00646"/>
    </source>
</evidence>
<evidence type="ECO:0000313" key="3">
    <source>
        <dbReference type="Proteomes" id="UP001459277"/>
    </source>
</evidence>
<proteinExistence type="predicted"/>
<dbReference type="EMBL" id="JAZDWU010000006">
    <property type="protein sequence ID" value="KAK9998570.1"/>
    <property type="molecule type" value="Genomic_DNA"/>
</dbReference>
<organism evidence="2 3">
    <name type="scientific">Lithocarpus litseifolius</name>
    <dbReference type="NCBI Taxonomy" id="425828"/>
    <lineage>
        <taxon>Eukaryota</taxon>
        <taxon>Viridiplantae</taxon>
        <taxon>Streptophyta</taxon>
        <taxon>Embryophyta</taxon>
        <taxon>Tracheophyta</taxon>
        <taxon>Spermatophyta</taxon>
        <taxon>Magnoliopsida</taxon>
        <taxon>eudicotyledons</taxon>
        <taxon>Gunneridae</taxon>
        <taxon>Pentapetalae</taxon>
        <taxon>rosids</taxon>
        <taxon>fabids</taxon>
        <taxon>Fagales</taxon>
        <taxon>Fagaceae</taxon>
        <taxon>Lithocarpus</taxon>
    </lineage>
</organism>
<dbReference type="Gene3D" id="3.80.10.10">
    <property type="entry name" value="Ribonuclease Inhibitor"/>
    <property type="match status" value="1"/>
</dbReference>
<dbReference type="Proteomes" id="UP001459277">
    <property type="component" value="Unassembled WGS sequence"/>
</dbReference>
<feature type="domain" description="F-box" evidence="1">
    <location>
        <begin position="6"/>
        <end position="48"/>
    </location>
</feature>
<keyword evidence="3" id="KW-1185">Reference proteome</keyword>
<dbReference type="InterPro" id="IPR032675">
    <property type="entry name" value="LRR_dom_sf"/>
</dbReference>